<proteinExistence type="predicted"/>
<dbReference type="PROSITE" id="PS51186">
    <property type="entry name" value="GNAT"/>
    <property type="match status" value="1"/>
</dbReference>
<accession>A0A0K1JFA2</accession>
<dbReference type="RefSeq" id="WP_052590263.1">
    <property type="nucleotide sequence ID" value="NZ_CP011112.1"/>
</dbReference>
<dbReference type="InterPro" id="IPR016181">
    <property type="entry name" value="Acyl_CoA_acyltransferase"/>
</dbReference>
<organism evidence="2 3">
    <name type="scientific">Luteipulveratus mongoliensis</name>
    <dbReference type="NCBI Taxonomy" id="571913"/>
    <lineage>
        <taxon>Bacteria</taxon>
        <taxon>Bacillati</taxon>
        <taxon>Actinomycetota</taxon>
        <taxon>Actinomycetes</taxon>
        <taxon>Micrococcales</taxon>
        <taxon>Dermacoccaceae</taxon>
        <taxon>Luteipulveratus</taxon>
    </lineage>
</organism>
<evidence type="ECO:0000313" key="3">
    <source>
        <dbReference type="Proteomes" id="UP000066480"/>
    </source>
</evidence>
<dbReference type="Gene3D" id="3.40.630.30">
    <property type="match status" value="1"/>
</dbReference>
<feature type="domain" description="N-acetyltransferase" evidence="1">
    <location>
        <begin position="32"/>
        <end position="170"/>
    </location>
</feature>
<dbReference type="EMBL" id="CP011112">
    <property type="protein sequence ID" value="AKU15381.1"/>
    <property type="molecule type" value="Genomic_DNA"/>
</dbReference>
<dbReference type="Pfam" id="PF13302">
    <property type="entry name" value="Acetyltransf_3"/>
    <property type="match status" value="1"/>
</dbReference>
<dbReference type="KEGG" id="lmoi:VV02_05055"/>
<keyword evidence="2" id="KW-0808">Transferase</keyword>
<dbReference type="OrthoDB" id="9797989at2"/>
<dbReference type="PANTHER" id="PTHR39173:SF1">
    <property type="entry name" value="ACETYLTRANSFERASE"/>
    <property type="match status" value="1"/>
</dbReference>
<reference evidence="2 3" key="1">
    <citation type="submission" date="2015-03" db="EMBL/GenBank/DDBJ databases">
        <title>Luteipulveratus halotolerans sp. nov., a novel actinobacterium (Dermacoccaceae) from Sarawak, Malaysia.</title>
        <authorList>
            <person name="Juboi H."/>
            <person name="Basik A."/>
            <person name="Shamsul S.S."/>
            <person name="Arnold P."/>
            <person name="Schmitt E.K."/>
            <person name="Sanglier J.-J."/>
            <person name="Yeo T."/>
        </authorList>
    </citation>
    <scope>NUCLEOTIDE SEQUENCE [LARGE SCALE GENOMIC DNA]</scope>
    <source>
        <strain evidence="2 3">MN07-A0370</strain>
    </source>
</reference>
<dbReference type="CDD" id="cd04301">
    <property type="entry name" value="NAT_SF"/>
    <property type="match status" value="1"/>
</dbReference>
<name>A0A0K1JFA2_9MICO</name>
<protein>
    <submittedName>
        <fullName evidence="2">GCN5 family acetyltransferase</fullName>
    </submittedName>
</protein>
<keyword evidence="3" id="KW-1185">Reference proteome</keyword>
<dbReference type="GO" id="GO:0016747">
    <property type="term" value="F:acyltransferase activity, transferring groups other than amino-acyl groups"/>
    <property type="evidence" value="ECO:0007669"/>
    <property type="project" value="InterPro"/>
</dbReference>
<dbReference type="Proteomes" id="UP000066480">
    <property type="component" value="Chromosome"/>
</dbReference>
<gene>
    <name evidence="2" type="ORF">VV02_05055</name>
</gene>
<dbReference type="AlphaFoldDB" id="A0A0K1JFA2"/>
<evidence type="ECO:0000313" key="2">
    <source>
        <dbReference type="EMBL" id="AKU15381.1"/>
    </source>
</evidence>
<sequence length="170" mass="18318">MLQLVAPRADLHVAWLEAHHEWGPGTHEDGFGVGPDDDVESAAGFADWVDRLVAQADPASAAAMGKAPCTCRWIVEDEKVVGGIALRHGLTEKVQRLGHIGYGIRPSARGRGLATWALGQMLTEAARLGESRVLLVCRSDNVASRKTIERLGGVLEPTSAPEVCRYWIST</sequence>
<dbReference type="PANTHER" id="PTHR39173">
    <property type="entry name" value="ACETYLTRANSFERASE"/>
    <property type="match status" value="1"/>
</dbReference>
<dbReference type="InterPro" id="IPR000182">
    <property type="entry name" value="GNAT_dom"/>
</dbReference>
<evidence type="ECO:0000259" key="1">
    <source>
        <dbReference type="PROSITE" id="PS51186"/>
    </source>
</evidence>
<dbReference type="SUPFAM" id="SSF55729">
    <property type="entry name" value="Acyl-CoA N-acyltransferases (Nat)"/>
    <property type="match status" value="1"/>
</dbReference>
<dbReference type="PATRIC" id="fig|571913.6.peg.1031"/>